<feature type="transmembrane region" description="Helical" evidence="1">
    <location>
        <begin position="15"/>
        <end position="44"/>
    </location>
</feature>
<keyword evidence="1" id="KW-0472">Membrane</keyword>
<keyword evidence="3" id="KW-1185">Reference proteome</keyword>
<gene>
    <name evidence="2" type="ORF">LOD99_16290</name>
</gene>
<sequence>MTVVDILNLSFLKPYAIIILVVETIGHGVAGMLLFITAIATTAYATLIETCDGCAALTGVDAAAAFFAYVAVILLGITSGVYIYLTISRAVREKSADPV</sequence>
<name>A0AAV7K8V3_9METZ</name>
<comment type="caution">
    <text evidence="2">The sequence shown here is derived from an EMBL/GenBank/DDBJ whole genome shotgun (WGS) entry which is preliminary data.</text>
</comment>
<evidence type="ECO:0000256" key="1">
    <source>
        <dbReference type="SAM" id="Phobius"/>
    </source>
</evidence>
<dbReference type="Proteomes" id="UP001165289">
    <property type="component" value="Unassembled WGS sequence"/>
</dbReference>
<accession>A0AAV7K8V3</accession>
<keyword evidence="1" id="KW-0812">Transmembrane</keyword>
<evidence type="ECO:0000313" key="2">
    <source>
        <dbReference type="EMBL" id="KAI6656989.1"/>
    </source>
</evidence>
<proteinExistence type="predicted"/>
<protein>
    <submittedName>
        <fullName evidence="2">Uncharacterized protein</fullName>
    </submittedName>
</protein>
<reference evidence="2 3" key="1">
    <citation type="journal article" date="2023" name="BMC Biol.">
        <title>The compact genome of the sponge Oopsacas minuta (Hexactinellida) is lacking key metazoan core genes.</title>
        <authorList>
            <person name="Santini S."/>
            <person name="Schenkelaars Q."/>
            <person name="Jourda C."/>
            <person name="Duchesne M."/>
            <person name="Belahbib H."/>
            <person name="Rocher C."/>
            <person name="Selva M."/>
            <person name="Riesgo A."/>
            <person name="Vervoort M."/>
            <person name="Leys S.P."/>
            <person name="Kodjabachian L."/>
            <person name="Le Bivic A."/>
            <person name="Borchiellini C."/>
            <person name="Claverie J.M."/>
            <person name="Renard E."/>
        </authorList>
    </citation>
    <scope>NUCLEOTIDE SEQUENCE [LARGE SCALE GENOMIC DNA]</scope>
    <source>
        <strain evidence="2">SPO-2</strain>
    </source>
</reference>
<evidence type="ECO:0000313" key="3">
    <source>
        <dbReference type="Proteomes" id="UP001165289"/>
    </source>
</evidence>
<dbReference type="EMBL" id="JAKMXF010000133">
    <property type="protein sequence ID" value="KAI6656989.1"/>
    <property type="molecule type" value="Genomic_DNA"/>
</dbReference>
<keyword evidence="1" id="KW-1133">Transmembrane helix</keyword>
<dbReference type="AlphaFoldDB" id="A0AAV7K8V3"/>
<organism evidence="2 3">
    <name type="scientific">Oopsacas minuta</name>
    <dbReference type="NCBI Taxonomy" id="111878"/>
    <lineage>
        <taxon>Eukaryota</taxon>
        <taxon>Metazoa</taxon>
        <taxon>Porifera</taxon>
        <taxon>Hexactinellida</taxon>
        <taxon>Hexasterophora</taxon>
        <taxon>Lyssacinosida</taxon>
        <taxon>Leucopsacidae</taxon>
        <taxon>Oopsacas</taxon>
    </lineage>
</organism>
<feature type="transmembrane region" description="Helical" evidence="1">
    <location>
        <begin position="64"/>
        <end position="85"/>
    </location>
</feature>